<keyword evidence="3" id="KW-1185">Reference proteome</keyword>
<reference evidence="2 3" key="1">
    <citation type="submission" date="2019-05" db="EMBL/GenBank/DDBJ databases">
        <title>Draft genome sequence of Actinomadura geliboluensis A8036.</title>
        <authorList>
            <person name="Saricaoglu S."/>
            <person name="Isik K."/>
        </authorList>
    </citation>
    <scope>NUCLEOTIDE SEQUENCE [LARGE SCALE GENOMIC DNA]</scope>
    <source>
        <strain evidence="2 3">A8036</strain>
    </source>
</reference>
<sequence>MTVSRAVIGRRLHQTATTWDEICRLLNTSIPFAQADQIDFTPYPLATLLAVSRKLDLPLTTLVPELKALIEQENAPATAATITVTSAATSAAQRDREAQPPARGRPAIDMAAFDMAASDVAASDVAASDVAVTGGDASDVAVTGGDASATDTAPSDSRAALWDSSSLDQRGMIVLTALAHAACPLDATAIAQALDVPLADTTQTLAHLLRHPHLGGPMRLRPVPPDLYELRPRVDLVDSDQLLMLKTMDASRDGMTAPEALALRAAIDLDHPSGNSDITAFLNEHPQAAARLVRRGYLQPPALTDDFIVDPDVINSLRRPSSAEEEAFLRVRSPQRSDPGNDPYGTDESNAFPLRPVGYEALSSRTPATSDPATSDPATSDPGSGTEPDSSGTCSPGEDTPT</sequence>
<dbReference type="Proteomes" id="UP000305238">
    <property type="component" value="Unassembled WGS sequence"/>
</dbReference>
<organism evidence="2 3">
    <name type="scientific">Actinomadura geliboluensis</name>
    <dbReference type="NCBI Taxonomy" id="882440"/>
    <lineage>
        <taxon>Bacteria</taxon>
        <taxon>Bacillati</taxon>
        <taxon>Actinomycetota</taxon>
        <taxon>Actinomycetes</taxon>
        <taxon>Streptosporangiales</taxon>
        <taxon>Thermomonosporaceae</taxon>
        <taxon>Actinomadura</taxon>
    </lineage>
</organism>
<feature type="region of interest" description="Disordered" evidence="1">
    <location>
        <begin position="320"/>
        <end position="402"/>
    </location>
</feature>
<dbReference type="AlphaFoldDB" id="A0A5S4H6N2"/>
<dbReference type="RefSeq" id="WP_138635733.1">
    <property type="nucleotide sequence ID" value="NZ_VCKZ01000039.1"/>
</dbReference>
<evidence type="ECO:0000313" key="2">
    <source>
        <dbReference type="EMBL" id="TMR40893.1"/>
    </source>
</evidence>
<protein>
    <submittedName>
        <fullName evidence="2">Uncharacterized protein</fullName>
    </submittedName>
</protein>
<evidence type="ECO:0000313" key="3">
    <source>
        <dbReference type="Proteomes" id="UP000305238"/>
    </source>
</evidence>
<dbReference type="EMBL" id="VCKZ01000039">
    <property type="protein sequence ID" value="TMR40893.1"/>
    <property type="molecule type" value="Genomic_DNA"/>
</dbReference>
<name>A0A5S4H6N2_9ACTN</name>
<proteinExistence type="predicted"/>
<dbReference type="OrthoDB" id="3426177at2"/>
<accession>A0A5S4H6N2</accession>
<evidence type="ECO:0000256" key="1">
    <source>
        <dbReference type="SAM" id="MobiDB-lite"/>
    </source>
</evidence>
<feature type="compositionally biased region" description="Polar residues" evidence="1">
    <location>
        <begin position="363"/>
        <end position="394"/>
    </location>
</feature>
<comment type="caution">
    <text evidence="2">The sequence shown here is derived from an EMBL/GenBank/DDBJ whole genome shotgun (WGS) entry which is preliminary data.</text>
</comment>
<gene>
    <name evidence="2" type="ORF">ETD96_08415</name>
</gene>